<dbReference type="PANTHER" id="PTHR11941:SF54">
    <property type="entry name" value="ENOYL-COA HYDRATASE, MITOCHONDRIAL"/>
    <property type="match status" value="1"/>
</dbReference>
<sequence length="211" mass="21873">MSVYIDGGEPLSDELVTSLTTAVERAEDGADRTLVLRAGGVPGTAGPGADLGIHLVNKWERTLRRLERVAAFTVTVVDRDCGGVALEALLATDYRVAVTGARLVPSPWPGMGLYRLANQAGAAAVRRAVLLGVPLTAAEALGLGLIDEVAADPDAAVAAARTRLGTASAADLAVRRRLLLDATTTSYEEALGRHLAACDRQLRRGPAEAAA</sequence>
<dbReference type="SUPFAM" id="SSF52096">
    <property type="entry name" value="ClpP/crotonase"/>
    <property type="match status" value="1"/>
</dbReference>
<evidence type="ECO:0000313" key="1">
    <source>
        <dbReference type="EMBL" id="WIM94394.1"/>
    </source>
</evidence>
<accession>A0ABY8WDC0</accession>
<dbReference type="PANTHER" id="PTHR11941">
    <property type="entry name" value="ENOYL-COA HYDRATASE-RELATED"/>
    <property type="match status" value="1"/>
</dbReference>
<keyword evidence="2" id="KW-1185">Reference proteome</keyword>
<proteinExistence type="predicted"/>
<dbReference type="Proteomes" id="UP001240150">
    <property type="component" value="Chromosome"/>
</dbReference>
<dbReference type="InterPro" id="IPR029045">
    <property type="entry name" value="ClpP/crotonase-like_dom_sf"/>
</dbReference>
<dbReference type="RefSeq" id="WP_284915597.1">
    <property type="nucleotide sequence ID" value="NZ_CP126980.1"/>
</dbReference>
<dbReference type="EMBL" id="CP126980">
    <property type="protein sequence ID" value="WIM94394.1"/>
    <property type="molecule type" value="Genomic_DNA"/>
</dbReference>
<reference evidence="1 2" key="1">
    <citation type="submission" date="2023-06" db="EMBL/GenBank/DDBJ databases">
        <authorList>
            <person name="Yushchuk O."/>
            <person name="Binda E."/>
            <person name="Ruckert-Reed C."/>
            <person name="Fedorenko V."/>
            <person name="Kalinowski J."/>
            <person name="Marinelli F."/>
        </authorList>
    </citation>
    <scope>NUCLEOTIDE SEQUENCE [LARGE SCALE GENOMIC DNA]</scope>
    <source>
        <strain evidence="1 2">NRRL 3884</strain>
    </source>
</reference>
<dbReference type="NCBIfam" id="NF042431">
    <property type="entry name" value="EnCoAhydt_DpgB"/>
    <property type="match status" value="1"/>
</dbReference>
<dbReference type="InterPro" id="IPR001753">
    <property type="entry name" value="Enoyl-CoA_hydra/iso"/>
</dbReference>
<name>A0ABY8WDC0_9ACTN</name>
<gene>
    <name evidence="1" type="ORF">ACTOB_006417</name>
</gene>
<protein>
    <submittedName>
        <fullName evidence="1">Enoyl-CoA hydratase-related protein</fullName>
    </submittedName>
</protein>
<dbReference type="Pfam" id="PF00378">
    <property type="entry name" value="ECH_1"/>
    <property type="match status" value="1"/>
</dbReference>
<evidence type="ECO:0000313" key="2">
    <source>
        <dbReference type="Proteomes" id="UP001240150"/>
    </source>
</evidence>
<dbReference type="Gene3D" id="3.90.226.10">
    <property type="entry name" value="2-enoyl-CoA Hydratase, Chain A, domain 1"/>
    <property type="match status" value="1"/>
</dbReference>
<organism evidence="1 2">
    <name type="scientific">Actinoplanes oblitus</name>
    <dbReference type="NCBI Taxonomy" id="3040509"/>
    <lineage>
        <taxon>Bacteria</taxon>
        <taxon>Bacillati</taxon>
        <taxon>Actinomycetota</taxon>
        <taxon>Actinomycetes</taxon>
        <taxon>Micromonosporales</taxon>
        <taxon>Micromonosporaceae</taxon>
        <taxon>Actinoplanes</taxon>
    </lineage>
</organism>
<dbReference type="InterPro" id="IPR053545">
    <property type="entry name" value="Enoyl-CoA_hydratase-like"/>
</dbReference>